<evidence type="ECO:0000313" key="11">
    <source>
        <dbReference type="EMBL" id="WDI03086.1"/>
    </source>
</evidence>
<dbReference type="Pfam" id="PF02836">
    <property type="entry name" value="Glyco_hydro_2_C"/>
    <property type="match status" value="1"/>
</dbReference>
<evidence type="ECO:0000259" key="5">
    <source>
        <dbReference type="Pfam" id="PF02836"/>
    </source>
</evidence>
<dbReference type="GO" id="GO:0030246">
    <property type="term" value="F:carbohydrate binding"/>
    <property type="evidence" value="ECO:0007669"/>
    <property type="project" value="InterPro"/>
</dbReference>
<evidence type="ECO:0000256" key="3">
    <source>
        <dbReference type="ARBA" id="ARBA00023295"/>
    </source>
</evidence>
<dbReference type="PANTHER" id="PTHR42732">
    <property type="entry name" value="BETA-GALACTOSIDASE"/>
    <property type="match status" value="1"/>
</dbReference>
<evidence type="ECO:0000259" key="6">
    <source>
        <dbReference type="Pfam" id="PF02837"/>
    </source>
</evidence>
<dbReference type="Gene3D" id="2.60.40.1080">
    <property type="match status" value="1"/>
</dbReference>
<comment type="similarity">
    <text evidence="1">Belongs to the glycosyl hydrolase 2 family.</text>
</comment>
<dbReference type="GO" id="GO:0004553">
    <property type="term" value="F:hydrolase activity, hydrolyzing O-glycosyl compounds"/>
    <property type="evidence" value="ECO:0007669"/>
    <property type="project" value="InterPro"/>
</dbReference>
<dbReference type="InterPro" id="IPR005084">
    <property type="entry name" value="CBM6"/>
</dbReference>
<dbReference type="AlphaFoldDB" id="A0AAX3N289"/>
<dbReference type="InterPro" id="IPR032311">
    <property type="entry name" value="DUF4982"/>
</dbReference>
<dbReference type="InterPro" id="IPR017853">
    <property type="entry name" value="GH"/>
</dbReference>
<evidence type="ECO:0000313" key="13">
    <source>
        <dbReference type="Proteomes" id="UP001221519"/>
    </source>
</evidence>
<dbReference type="RefSeq" id="WP_047912851.1">
    <property type="nucleotide sequence ID" value="NZ_CP118101.1"/>
</dbReference>
<dbReference type="InterPro" id="IPR023232">
    <property type="entry name" value="Glyco_hydro_2_AS"/>
</dbReference>
<feature type="domain" description="DUF4982" evidence="8">
    <location>
        <begin position="588"/>
        <end position="650"/>
    </location>
</feature>
<feature type="domain" description="CBM6" evidence="7">
    <location>
        <begin position="1054"/>
        <end position="1153"/>
    </location>
</feature>
<keyword evidence="2 10" id="KW-0378">Hydrolase</keyword>
<dbReference type="SUPFAM" id="SSF49373">
    <property type="entry name" value="Invasin/intimin cell-adhesion fragments"/>
    <property type="match status" value="1"/>
</dbReference>
<dbReference type="Pfam" id="PF02837">
    <property type="entry name" value="Glyco_hydro_2_N"/>
    <property type="match status" value="1"/>
</dbReference>
<dbReference type="InterPro" id="IPR008979">
    <property type="entry name" value="Galactose-bd-like_sf"/>
</dbReference>
<dbReference type="SUPFAM" id="SSF49303">
    <property type="entry name" value="beta-Galactosidase/glucuronidase domain"/>
    <property type="match status" value="1"/>
</dbReference>
<dbReference type="Pfam" id="PF18565">
    <property type="entry name" value="Glyco_hydro2_C5"/>
    <property type="match status" value="1"/>
</dbReference>
<evidence type="ECO:0000313" key="10">
    <source>
        <dbReference type="EMBL" id="WDH83408.1"/>
    </source>
</evidence>
<keyword evidence="3" id="KW-0326">Glycosidase</keyword>
<evidence type="ECO:0000259" key="9">
    <source>
        <dbReference type="Pfam" id="PF18565"/>
    </source>
</evidence>
<dbReference type="InterPro" id="IPR036156">
    <property type="entry name" value="Beta-gal/glucu_dom_sf"/>
</dbReference>
<dbReference type="InterPro" id="IPR013783">
    <property type="entry name" value="Ig-like_fold"/>
</dbReference>
<dbReference type="Gene3D" id="2.60.120.260">
    <property type="entry name" value="Galactose-binding domain-like"/>
    <property type="match status" value="3"/>
</dbReference>
<sequence length="1153" mass="128775">MNQQILFNDGWEFAKMHLEAKDAGIGGQDPSELDAAAAAELQYVPVDLPHDWLIYNSLDLYENSIGWYRKKFTYSEGEKQVLLAFDGVYMNSSVYVNGQLVGEWKYGYSAFEHEITKALVPGENEIIVKVVHQSPNSRWYSGAGIYRDVWLKTRESNHIVTNGIYVSTTQQEQGWLVEVDTDVELLQDGELVHTIMDQGKVIAASSDQLAAGTESTLTNRQQLTAVNPILWSTDEPYLYQLVTELKMAGETAQKVTQNIGFRTVSMDPNDGFRLNGVKMKLNGVCEHHDLGALGAAFNVTALRRRFELLKEMGVNSIRTAHNMPAKAFMELADEMGMLIVSEGFDMWERSKTPYDYARFFPEWAHTDVKSWVMRDRNHPSLIMWSIGNEIYDTHADERGQEVTQMLMDYVLEFDPKQNGRVTIGSNYMPWENAQKCADIVKVAGYNYAEKYYDEHHEEHPDWIIYGSETASVVQSRGIYHFPFEKAILADDDEQCSALGNSTTSWGAKSAEACILAERDTPYSLGQYLWTGFDYIGEPTPYHTKNSYFGQLDTATFKKDSYYIYQSAWTDYKKAPMVHIFPHWDFSPGQMIDVRVCSNAPRIELQLNGSTIGTYDIDHENGTQLVGWWKVPYEPGELKAIAYDENGHVIATDVQKSYTDAAKIRLLPDKTELTADGTDLIFVEINVEDEAGNVVQNANNRVNVSVSGAGRLIGLDSGDSTDYDQYKGQSKRLFSGKLMAIIGATKEPGAIKIEVSSEGLIGQSAEFQSVPAADEAQLGSIDANTKNEAMAIVMGSEAEVPLRKIELISSKGQVLNPSNTVLTVEAILYPANTSYTDLEWSVVNDAGIESNIAKIEADGHTATISALGDGEFLVRATSKNGTDKTKLISHLEFRAEGLGTAFKDPYGFITGGLYDDAIGDVSNGNEKGFATSRDGKTVVGFQNIDFGAYGSDTMTIPIFALSNEEYFIQIWEGLPEEEGSTLLADVVYQKESKWNVYQEETYRLSKRLNGITSIYFVLNQKIHVKGFTFEKKNRAFEQNAAAQCDHIYGDTFTIAGDHVEGIGNNVSLEFSDMDFTAEGASRVVFYGSSPIDKNTIHIRFAGPDGESNQLVEFTQSNGYEEQVFELETVTGQQKVTFIFLPGSNFDFGWFRFEK</sequence>
<keyword evidence="13" id="KW-1185">Reference proteome</keyword>
<feature type="domain" description="Glycoside hydrolase family 2 catalytic" evidence="5">
    <location>
        <begin position="271"/>
        <end position="415"/>
    </location>
</feature>
<evidence type="ECO:0000259" key="8">
    <source>
        <dbReference type="Pfam" id="PF16355"/>
    </source>
</evidence>
<proteinExistence type="inferred from homology"/>
<dbReference type="GO" id="GO:0005975">
    <property type="term" value="P:carbohydrate metabolic process"/>
    <property type="evidence" value="ECO:0007669"/>
    <property type="project" value="InterPro"/>
</dbReference>
<dbReference type="SUPFAM" id="SSF51445">
    <property type="entry name" value="(Trans)glycosidases"/>
    <property type="match status" value="1"/>
</dbReference>
<dbReference type="PROSITE" id="PS00608">
    <property type="entry name" value="GLYCOSYL_HYDROL_F2_2"/>
    <property type="match status" value="1"/>
</dbReference>
<dbReference type="InterPro" id="IPR051913">
    <property type="entry name" value="GH2_Domain-Containing"/>
</dbReference>
<dbReference type="InterPro" id="IPR008964">
    <property type="entry name" value="Invasin/intimin_cell_adhesion"/>
</dbReference>
<evidence type="ECO:0000313" key="12">
    <source>
        <dbReference type="Proteomes" id="UP001220962"/>
    </source>
</evidence>
<gene>
    <name evidence="10" type="ORF">PUW23_03955</name>
    <name evidence="11" type="ORF">PUW25_03610</name>
</gene>
<protein>
    <submittedName>
        <fullName evidence="10">Glycoside hydrolase family 2 TIM barrel-domain containing protein</fullName>
    </submittedName>
</protein>
<feature type="domain" description="Glycoside hydrolase family 2" evidence="9">
    <location>
        <begin position="663"/>
        <end position="763"/>
    </location>
</feature>
<evidence type="ECO:0000256" key="1">
    <source>
        <dbReference type="ARBA" id="ARBA00007401"/>
    </source>
</evidence>
<evidence type="ECO:0000256" key="2">
    <source>
        <dbReference type="ARBA" id="ARBA00022801"/>
    </source>
</evidence>
<dbReference type="InterPro" id="IPR006103">
    <property type="entry name" value="Glyco_hydro_2_cat"/>
</dbReference>
<dbReference type="Pfam" id="PF03422">
    <property type="entry name" value="CBM_6"/>
    <property type="match status" value="1"/>
</dbReference>
<dbReference type="Proteomes" id="UP001220962">
    <property type="component" value="Chromosome"/>
</dbReference>
<dbReference type="InterPro" id="IPR040605">
    <property type="entry name" value="Glyco_hydro2_dom5"/>
</dbReference>
<name>A0AAX3N289_9BACL</name>
<dbReference type="SUPFAM" id="SSF49785">
    <property type="entry name" value="Galactose-binding domain-like"/>
    <property type="match status" value="2"/>
</dbReference>
<feature type="domain" description="Glycosyl hydrolases family 2 sugar binding" evidence="6">
    <location>
        <begin position="62"/>
        <end position="153"/>
    </location>
</feature>
<dbReference type="InterPro" id="IPR006104">
    <property type="entry name" value="Glyco_hydro_2_N"/>
</dbReference>
<dbReference type="PANTHER" id="PTHR42732:SF1">
    <property type="entry name" value="BETA-MANNOSIDASE"/>
    <property type="match status" value="1"/>
</dbReference>
<evidence type="ECO:0000259" key="7">
    <source>
        <dbReference type="Pfam" id="PF03422"/>
    </source>
</evidence>
<dbReference type="InterPro" id="IPR006102">
    <property type="entry name" value="Ig-like_GH2"/>
</dbReference>
<dbReference type="InterPro" id="IPR006101">
    <property type="entry name" value="Glyco_hydro_2"/>
</dbReference>
<organism evidence="10 12">
    <name type="scientific">Paenibacillus urinalis</name>
    <dbReference type="NCBI Taxonomy" id="521520"/>
    <lineage>
        <taxon>Bacteria</taxon>
        <taxon>Bacillati</taxon>
        <taxon>Bacillota</taxon>
        <taxon>Bacilli</taxon>
        <taxon>Bacillales</taxon>
        <taxon>Paenibacillaceae</taxon>
        <taxon>Paenibacillus</taxon>
    </lineage>
</organism>
<reference evidence="10 13" key="1">
    <citation type="submission" date="2023-02" db="EMBL/GenBank/DDBJ databases">
        <title>Pathogen: clinical or host-associated sample.</title>
        <authorList>
            <person name="Hergert J."/>
            <person name="Casey R."/>
            <person name="Wagner J."/>
            <person name="Young E.L."/>
            <person name="Oakeson K.F."/>
        </authorList>
    </citation>
    <scope>NUCLEOTIDE SEQUENCE</scope>
    <source>
        <strain evidence="11 13">2022CK-00829</strain>
        <strain evidence="10">2022CK-00830</strain>
    </source>
</reference>
<dbReference type="PRINTS" id="PR00132">
    <property type="entry name" value="GLHYDRLASE2"/>
</dbReference>
<feature type="domain" description="Glycoside hydrolase family 2 immunoglobulin-like beta-sandwich" evidence="4">
    <location>
        <begin position="164"/>
        <end position="262"/>
    </location>
</feature>
<dbReference type="Gene3D" id="2.60.40.10">
    <property type="entry name" value="Immunoglobulins"/>
    <property type="match status" value="2"/>
</dbReference>
<dbReference type="EMBL" id="CP118101">
    <property type="protein sequence ID" value="WDH83408.1"/>
    <property type="molecule type" value="Genomic_DNA"/>
</dbReference>
<dbReference type="Pfam" id="PF00703">
    <property type="entry name" value="Glyco_hydro_2"/>
    <property type="match status" value="1"/>
</dbReference>
<dbReference type="Pfam" id="PF16355">
    <property type="entry name" value="DUF4982"/>
    <property type="match status" value="1"/>
</dbReference>
<dbReference type="CDD" id="cd04084">
    <property type="entry name" value="CBM6_xylanase-like"/>
    <property type="match status" value="1"/>
</dbReference>
<accession>A0AAX3N289</accession>
<dbReference type="Proteomes" id="UP001221519">
    <property type="component" value="Chromosome"/>
</dbReference>
<dbReference type="Gene3D" id="3.20.20.80">
    <property type="entry name" value="Glycosidases"/>
    <property type="match status" value="1"/>
</dbReference>
<evidence type="ECO:0000259" key="4">
    <source>
        <dbReference type="Pfam" id="PF00703"/>
    </source>
</evidence>
<dbReference type="EMBL" id="CP118108">
    <property type="protein sequence ID" value="WDI03086.1"/>
    <property type="molecule type" value="Genomic_DNA"/>
</dbReference>